<protein>
    <submittedName>
        <fullName evidence="1">Uncharacterized protein</fullName>
    </submittedName>
</protein>
<organism evidence="1">
    <name type="scientific">marine sediment metagenome</name>
    <dbReference type="NCBI Taxonomy" id="412755"/>
    <lineage>
        <taxon>unclassified sequences</taxon>
        <taxon>metagenomes</taxon>
        <taxon>ecological metagenomes</taxon>
    </lineage>
</organism>
<gene>
    <name evidence="1" type="ORF">LCGC14_0667770</name>
</gene>
<accession>A0A0F9TZZ4</accession>
<evidence type="ECO:0000313" key="1">
    <source>
        <dbReference type="EMBL" id="KKN46953.1"/>
    </source>
</evidence>
<comment type="caution">
    <text evidence="1">The sequence shown here is derived from an EMBL/GenBank/DDBJ whole genome shotgun (WGS) entry which is preliminary data.</text>
</comment>
<dbReference type="EMBL" id="LAZR01001303">
    <property type="protein sequence ID" value="KKN46953.1"/>
    <property type="molecule type" value="Genomic_DNA"/>
</dbReference>
<proteinExistence type="predicted"/>
<name>A0A0F9TZZ4_9ZZZZ</name>
<sequence>MKLRLSSSKLTSDFPISDLQIMQWLRIARDKIVTSYLEISLQRDNHVPGELIEVVKTGTPSSVDEGITVYELALGANVEFLSIKDNKQLTSAVIIDTTADTQVKARVVDFQELENIRIMEFTKPTAAHPICYIRGTSVWFEGIAASSTATVYGVKAYTDLTVDVADMQFIGSQAGDIAEMATKLGLFELRPELYDTINDGKILTIKHTR</sequence>
<reference evidence="1" key="1">
    <citation type="journal article" date="2015" name="Nature">
        <title>Complex archaea that bridge the gap between prokaryotes and eukaryotes.</title>
        <authorList>
            <person name="Spang A."/>
            <person name="Saw J.H."/>
            <person name="Jorgensen S.L."/>
            <person name="Zaremba-Niedzwiedzka K."/>
            <person name="Martijn J."/>
            <person name="Lind A.E."/>
            <person name="van Eijk R."/>
            <person name="Schleper C."/>
            <person name="Guy L."/>
            <person name="Ettema T.J."/>
        </authorList>
    </citation>
    <scope>NUCLEOTIDE SEQUENCE</scope>
</reference>
<dbReference type="AlphaFoldDB" id="A0A0F9TZZ4"/>